<accession>A0A9X0D9E3</accession>
<keyword evidence="2" id="KW-1185">Reference proteome</keyword>
<sequence length="117" mass="13164">MASLQVIRALELNSTSHCDSSATSATTCKFGRKKERRFLPQQETPPTSNRFNVRGSSGRFTIAKAWTAKRKLGLEDCSNENEPPSKRQTWAEKAVTLQEDSIPHGNGFIDLDIFHQR</sequence>
<comment type="caution">
    <text evidence="1">The sequence shown here is derived from an EMBL/GenBank/DDBJ whole genome shotgun (WGS) entry which is preliminary data.</text>
</comment>
<name>A0A9X0D9E3_9CNID</name>
<evidence type="ECO:0000313" key="2">
    <source>
        <dbReference type="Proteomes" id="UP001163046"/>
    </source>
</evidence>
<evidence type="ECO:0000313" key="1">
    <source>
        <dbReference type="EMBL" id="KAJ7389759.1"/>
    </source>
</evidence>
<proteinExistence type="predicted"/>
<dbReference type="EMBL" id="MU825425">
    <property type="protein sequence ID" value="KAJ7389759.1"/>
    <property type="molecule type" value="Genomic_DNA"/>
</dbReference>
<dbReference type="Proteomes" id="UP001163046">
    <property type="component" value="Unassembled WGS sequence"/>
</dbReference>
<organism evidence="1 2">
    <name type="scientific">Desmophyllum pertusum</name>
    <dbReference type="NCBI Taxonomy" id="174260"/>
    <lineage>
        <taxon>Eukaryota</taxon>
        <taxon>Metazoa</taxon>
        <taxon>Cnidaria</taxon>
        <taxon>Anthozoa</taxon>
        <taxon>Hexacorallia</taxon>
        <taxon>Scleractinia</taxon>
        <taxon>Caryophylliina</taxon>
        <taxon>Caryophylliidae</taxon>
        <taxon>Desmophyllum</taxon>
    </lineage>
</organism>
<gene>
    <name evidence="1" type="ORF">OS493_029179</name>
</gene>
<dbReference type="AlphaFoldDB" id="A0A9X0D9E3"/>
<reference evidence="1" key="1">
    <citation type="submission" date="2023-01" db="EMBL/GenBank/DDBJ databases">
        <title>Genome assembly of the deep-sea coral Lophelia pertusa.</title>
        <authorList>
            <person name="Herrera S."/>
            <person name="Cordes E."/>
        </authorList>
    </citation>
    <scope>NUCLEOTIDE SEQUENCE</scope>
    <source>
        <strain evidence="1">USNM1676648</strain>
        <tissue evidence="1">Polyp</tissue>
    </source>
</reference>
<protein>
    <submittedName>
        <fullName evidence="1">Uncharacterized protein</fullName>
    </submittedName>
</protein>